<dbReference type="InterPro" id="IPR015797">
    <property type="entry name" value="NUDIX_hydrolase-like_dom_sf"/>
</dbReference>
<dbReference type="GO" id="GO:0005829">
    <property type="term" value="C:cytosol"/>
    <property type="evidence" value="ECO:0007669"/>
    <property type="project" value="TreeGrafter"/>
</dbReference>
<comment type="caution">
    <text evidence="9">The sequence shown here is derived from an EMBL/GenBank/DDBJ whole genome shotgun (WGS) entry which is preliminary data.</text>
</comment>
<protein>
    <recommendedName>
        <fullName evidence="4">GDP-mannose pyrophosphatase</fullName>
    </recommendedName>
    <alternativeName>
        <fullName evidence="6">GDP-mannose hydrolase</fullName>
    </alternativeName>
    <alternativeName>
        <fullName evidence="7">GDPMK</fullName>
    </alternativeName>
</protein>
<evidence type="ECO:0000313" key="9">
    <source>
        <dbReference type="EMBL" id="KAA5540100.1"/>
    </source>
</evidence>
<dbReference type="GO" id="GO:0016787">
    <property type="term" value="F:hydrolase activity"/>
    <property type="evidence" value="ECO:0007669"/>
    <property type="project" value="UniProtKB-KW"/>
</dbReference>
<keyword evidence="10" id="KW-1185">Reference proteome</keyword>
<dbReference type="PROSITE" id="PS51462">
    <property type="entry name" value="NUDIX"/>
    <property type="match status" value="1"/>
</dbReference>
<name>A0A5M6D097_9BACT</name>
<feature type="domain" description="Nudix hydrolase" evidence="8">
    <location>
        <begin position="38"/>
        <end position="167"/>
    </location>
</feature>
<dbReference type="PROSITE" id="PS00893">
    <property type="entry name" value="NUDIX_BOX"/>
    <property type="match status" value="1"/>
</dbReference>
<comment type="catalytic activity">
    <reaction evidence="1">
        <text>GDP-alpha-D-mannose + H2O = alpha-D-mannose 1-phosphate + GMP + 2 H(+)</text>
        <dbReference type="Rhea" id="RHEA:27978"/>
        <dbReference type="ChEBI" id="CHEBI:15377"/>
        <dbReference type="ChEBI" id="CHEBI:15378"/>
        <dbReference type="ChEBI" id="CHEBI:57527"/>
        <dbReference type="ChEBI" id="CHEBI:58115"/>
        <dbReference type="ChEBI" id="CHEBI:58409"/>
    </reaction>
</comment>
<dbReference type="GO" id="GO:0006753">
    <property type="term" value="P:nucleoside phosphate metabolic process"/>
    <property type="evidence" value="ECO:0007669"/>
    <property type="project" value="TreeGrafter"/>
</dbReference>
<evidence type="ECO:0000256" key="3">
    <source>
        <dbReference type="ARBA" id="ARBA00007275"/>
    </source>
</evidence>
<dbReference type="GO" id="GO:0019693">
    <property type="term" value="P:ribose phosphate metabolic process"/>
    <property type="evidence" value="ECO:0007669"/>
    <property type="project" value="TreeGrafter"/>
</dbReference>
<gene>
    <name evidence="9" type="ORF">FYK55_22265</name>
</gene>
<comment type="cofactor">
    <cofactor evidence="2">
        <name>Mg(2+)</name>
        <dbReference type="ChEBI" id="CHEBI:18420"/>
    </cofactor>
</comment>
<dbReference type="PANTHER" id="PTHR11839:SF18">
    <property type="entry name" value="NUDIX HYDROLASE DOMAIN-CONTAINING PROTEIN"/>
    <property type="match status" value="1"/>
</dbReference>
<sequence>MDESTEPDEPLLLRGARFNVHRLSLIGKDGKTYQREVVRHPGAVVLLPVLPDGRIVMIENVRPTVRETLLELPAGTREPGEPAESTAARELVEETGYSAGKLELLHEFYSAPGICDELMHLYLATELVEGDPHREATESIVNRIATPAEVSRWIDEAKIRDAKTLVGLYAYLRQKG</sequence>
<comment type="similarity">
    <text evidence="3">Belongs to the Nudix hydrolase family. NudK subfamily.</text>
</comment>
<evidence type="ECO:0000256" key="4">
    <source>
        <dbReference type="ARBA" id="ARBA00016377"/>
    </source>
</evidence>
<evidence type="ECO:0000256" key="6">
    <source>
        <dbReference type="ARBA" id="ARBA00032162"/>
    </source>
</evidence>
<dbReference type="InterPro" id="IPR020084">
    <property type="entry name" value="NUDIX_hydrolase_CS"/>
</dbReference>
<dbReference type="AlphaFoldDB" id="A0A5M6D097"/>
<evidence type="ECO:0000256" key="1">
    <source>
        <dbReference type="ARBA" id="ARBA00000847"/>
    </source>
</evidence>
<accession>A0A5M6D097</accession>
<dbReference type="CDD" id="cd03424">
    <property type="entry name" value="NUDIX_ADPRase_Nudt5_UGPPase_Nudt14"/>
    <property type="match status" value="1"/>
</dbReference>
<reference evidence="9 10" key="1">
    <citation type="submission" date="2019-08" db="EMBL/GenBank/DDBJ databases">
        <authorList>
            <person name="Dhanesh K."/>
            <person name="Kumar G."/>
            <person name="Sasikala C."/>
            <person name="Venkata Ramana C."/>
        </authorList>
    </citation>
    <scope>NUCLEOTIDE SEQUENCE [LARGE SCALE GENOMIC DNA]</scope>
    <source>
        <strain evidence="9 10">JC645</strain>
    </source>
</reference>
<dbReference type="Pfam" id="PF00293">
    <property type="entry name" value="NUDIX"/>
    <property type="match status" value="1"/>
</dbReference>
<dbReference type="SUPFAM" id="SSF55811">
    <property type="entry name" value="Nudix"/>
    <property type="match status" value="1"/>
</dbReference>
<evidence type="ECO:0000256" key="7">
    <source>
        <dbReference type="ARBA" id="ARBA00032272"/>
    </source>
</evidence>
<evidence type="ECO:0000256" key="5">
    <source>
        <dbReference type="ARBA" id="ARBA00022801"/>
    </source>
</evidence>
<keyword evidence="5 9" id="KW-0378">Hydrolase</keyword>
<organism evidence="9 10">
    <name type="scientific">Roseiconus nitratireducens</name>
    <dbReference type="NCBI Taxonomy" id="2605748"/>
    <lineage>
        <taxon>Bacteria</taxon>
        <taxon>Pseudomonadati</taxon>
        <taxon>Planctomycetota</taxon>
        <taxon>Planctomycetia</taxon>
        <taxon>Pirellulales</taxon>
        <taxon>Pirellulaceae</taxon>
        <taxon>Roseiconus</taxon>
    </lineage>
</organism>
<dbReference type="EMBL" id="VWOX01000015">
    <property type="protein sequence ID" value="KAA5540100.1"/>
    <property type="molecule type" value="Genomic_DNA"/>
</dbReference>
<proteinExistence type="inferred from homology"/>
<evidence type="ECO:0000259" key="8">
    <source>
        <dbReference type="PROSITE" id="PS51462"/>
    </source>
</evidence>
<dbReference type="InterPro" id="IPR000086">
    <property type="entry name" value="NUDIX_hydrolase_dom"/>
</dbReference>
<dbReference type="Gene3D" id="3.90.79.10">
    <property type="entry name" value="Nucleoside Triphosphate Pyrophosphohydrolase"/>
    <property type="match status" value="1"/>
</dbReference>
<dbReference type="PANTHER" id="PTHR11839">
    <property type="entry name" value="UDP/ADP-SUGAR PYROPHOSPHATASE"/>
    <property type="match status" value="1"/>
</dbReference>
<evidence type="ECO:0000313" key="10">
    <source>
        <dbReference type="Proteomes" id="UP000324479"/>
    </source>
</evidence>
<evidence type="ECO:0000256" key="2">
    <source>
        <dbReference type="ARBA" id="ARBA00001946"/>
    </source>
</evidence>
<dbReference type="Proteomes" id="UP000324479">
    <property type="component" value="Unassembled WGS sequence"/>
</dbReference>